<keyword evidence="5" id="KW-1185">Reference proteome</keyword>
<comment type="caution">
    <text evidence="4">The sequence shown here is derived from an EMBL/GenBank/DDBJ whole genome shotgun (WGS) entry which is preliminary data.</text>
</comment>
<name>A0A512BQ06_9HYPH</name>
<keyword evidence="1" id="KW-0249">Electron transport</keyword>
<feature type="region of interest" description="Disordered" evidence="2">
    <location>
        <begin position="195"/>
        <end position="226"/>
    </location>
</feature>
<gene>
    <name evidence="4" type="ORF">MAE02_17370</name>
</gene>
<evidence type="ECO:0000259" key="3">
    <source>
        <dbReference type="Pfam" id="PF01012"/>
    </source>
</evidence>
<feature type="domain" description="Electron transfer flavoprotein alpha/beta-subunit N-terminal" evidence="3">
    <location>
        <begin position="37"/>
        <end position="182"/>
    </location>
</feature>
<dbReference type="Proteomes" id="UP000321085">
    <property type="component" value="Unassembled WGS sequence"/>
</dbReference>
<reference evidence="4 5" key="1">
    <citation type="submission" date="2019-07" db="EMBL/GenBank/DDBJ databases">
        <title>Whole genome shotgun sequence of Microvirga aerophila NBRC 106136.</title>
        <authorList>
            <person name="Hosoyama A."/>
            <person name="Uohara A."/>
            <person name="Ohji S."/>
            <person name="Ichikawa N."/>
        </authorList>
    </citation>
    <scope>NUCLEOTIDE SEQUENCE [LARGE SCALE GENOMIC DNA]</scope>
    <source>
        <strain evidence="4 5">NBRC 106136</strain>
    </source>
</reference>
<accession>A0A512BQ06</accession>
<evidence type="ECO:0000256" key="1">
    <source>
        <dbReference type="ARBA" id="ARBA00022982"/>
    </source>
</evidence>
<feature type="compositionally biased region" description="Polar residues" evidence="2">
    <location>
        <begin position="211"/>
        <end position="222"/>
    </location>
</feature>
<dbReference type="InterPro" id="IPR014729">
    <property type="entry name" value="Rossmann-like_a/b/a_fold"/>
</dbReference>
<dbReference type="RefSeq" id="WP_114186336.1">
    <property type="nucleotide sequence ID" value="NZ_BJYU01000018.1"/>
</dbReference>
<dbReference type="Pfam" id="PF01012">
    <property type="entry name" value="ETF"/>
    <property type="match status" value="1"/>
</dbReference>
<dbReference type="OrthoDB" id="5598152at2"/>
<evidence type="ECO:0000313" key="5">
    <source>
        <dbReference type="Proteomes" id="UP000321085"/>
    </source>
</evidence>
<dbReference type="SUPFAM" id="SSF52402">
    <property type="entry name" value="Adenine nucleotide alpha hydrolases-like"/>
    <property type="match status" value="1"/>
</dbReference>
<evidence type="ECO:0000313" key="4">
    <source>
        <dbReference type="EMBL" id="GEO14041.1"/>
    </source>
</evidence>
<dbReference type="EMBL" id="BJYU01000018">
    <property type="protein sequence ID" value="GEO14041.1"/>
    <property type="molecule type" value="Genomic_DNA"/>
</dbReference>
<organism evidence="4 5">
    <name type="scientific">Microvirga aerophila</name>
    <dbReference type="NCBI Taxonomy" id="670291"/>
    <lineage>
        <taxon>Bacteria</taxon>
        <taxon>Pseudomonadati</taxon>
        <taxon>Pseudomonadota</taxon>
        <taxon>Alphaproteobacteria</taxon>
        <taxon>Hyphomicrobiales</taxon>
        <taxon>Methylobacteriaceae</taxon>
        <taxon>Microvirga</taxon>
    </lineage>
</organism>
<protein>
    <recommendedName>
        <fullName evidence="3">Electron transfer flavoprotein alpha/beta-subunit N-terminal domain-containing protein</fullName>
    </recommendedName>
</protein>
<keyword evidence="1" id="KW-0813">Transport</keyword>
<dbReference type="InterPro" id="IPR014730">
    <property type="entry name" value="ETF_a/b_N"/>
</dbReference>
<dbReference type="Gene3D" id="3.40.50.620">
    <property type="entry name" value="HUPs"/>
    <property type="match status" value="1"/>
</dbReference>
<evidence type="ECO:0000256" key="2">
    <source>
        <dbReference type="SAM" id="MobiDB-lite"/>
    </source>
</evidence>
<dbReference type="AlphaFoldDB" id="A0A512BQ06"/>
<sequence>MSADTLVVLLSIGQNPVSGRPRRAERDARALSMVLGTGKPVIGLHAGAPHDALHEYLGMGLPQLINLNVGGGEDPTPAIASVLSRIKPGLVLTGARAEIGDGSGLLPYAIANRLAMPVVPEIVSVTFRTDWTELLQAVPGARRRVLQVSGPAVVTVGHHGPPLRQIAKGPARRGVIKEVAIPESLPLAPNLMLPPLAERPARKRPKRIGPTSESQSAQNRMTLTDPDAEAAAHAILSFLRSERFVLDPAREASQTKELAS</sequence>
<proteinExistence type="predicted"/>